<sequence length="51" mass="5692">MMYPGMMEPAPEPPISPTVRMCMRVVGFVAVSSAIYLYGDWLDMPEAINLI</sequence>
<protein>
    <submittedName>
        <fullName evidence="1">Uncharacterized protein</fullName>
    </submittedName>
</protein>
<keyword evidence="2" id="KW-1185">Reference proteome</keyword>
<dbReference type="OrthoDB" id="10398091at2759"/>
<dbReference type="VEuPathDB" id="PiroplasmaDB:BBBOND_0313660"/>
<dbReference type="GeneID" id="24566005"/>
<reference evidence="2" key="1">
    <citation type="journal article" date="2014" name="Nucleic Acids Res.">
        <title>The evolutionary dynamics of variant antigen genes in Babesia reveal a history of genomic innovation underlying host-parasite interaction.</title>
        <authorList>
            <person name="Jackson A.P."/>
            <person name="Otto T.D."/>
            <person name="Darby A."/>
            <person name="Ramaprasad A."/>
            <person name="Xia D."/>
            <person name="Echaide I.E."/>
            <person name="Farber M."/>
            <person name="Gahlot S."/>
            <person name="Gamble J."/>
            <person name="Gupta D."/>
            <person name="Gupta Y."/>
            <person name="Jackson L."/>
            <person name="Malandrin L."/>
            <person name="Malas T.B."/>
            <person name="Moussa E."/>
            <person name="Nair M."/>
            <person name="Reid A.J."/>
            <person name="Sanders M."/>
            <person name="Sharma J."/>
            <person name="Tracey A."/>
            <person name="Quail M.A."/>
            <person name="Weir W."/>
            <person name="Wastling J.M."/>
            <person name="Hall N."/>
            <person name="Willadsen P."/>
            <person name="Lingelbach K."/>
            <person name="Shiels B."/>
            <person name="Tait A."/>
            <person name="Berriman M."/>
            <person name="Allred D.R."/>
            <person name="Pain A."/>
        </authorList>
    </citation>
    <scope>NUCLEOTIDE SEQUENCE [LARGE SCALE GENOMIC DNA]</scope>
    <source>
        <strain evidence="2">Bond</strain>
    </source>
</reference>
<organism evidence="1 2">
    <name type="scientific">Babesia bigemina</name>
    <dbReference type="NCBI Taxonomy" id="5866"/>
    <lineage>
        <taxon>Eukaryota</taxon>
        <taxon>Sar</taxon>
        <taxon>Alveolata</taxon>
        <taxon>Apicomplexa</taxon>
        <taxon>Aconoidasida</taxon>
        <taxon>Piroplasmida</taxon>
        <taxon>Babesiidae</taxon>
        <taxon>Babesia</taxon>
    </lineage>
</organism>
<dbReference type="KEGG" id="bbig:BBBOND_0313660"/>
<dbReference type="RefSeq" id="XP_012769650.1">
    <property type="nucleotide sequence ID" value="XM_012914196.1"/>
</dbReference>
<evidence type="ECO:0000313" key="2">
    <source>
        <dbReference type="Proteomes" id="UP000033188"/>
    </source>
</evidence>
<gene>
    <name evidence="1" type="ORF">BBBOND_0313660</name>
</gene>
<dbReference type="Proteomes" id="UP000033188">
    <property type="component" value="Chromosome 3"/>
</dbReference>
<proteinExistence type="predicted"/>
<evidence type="ECO:0000313" key="1">
    <source>
        <dbReference type="EMBL" id="CDR97464.1"/>
    </source>
</evidence>
<accession>A0A061DDJ0</accession>
<name>A0A061DDJ0_BABBI</name>
<dbReference type="AlphaFoldDB" id="A0A061DDJ0"/>
<dbReference type="EMBL" id="LK391709">
    <property type="protein sequence ID" value="CDR97464.1"/>
    <property type="molecule type" value="Genomic_DNA"/>
</dbReference>